<sequence>MTPLALEFNGDIVGSWPASNYFSISSISISFLVQRLELSYPEVLANIEGFFNGNNLKPRGRLNDVLLVVETIARTSRCMKKSDTRGVRPTERYMCSS</sequence>
<protein>
    <submittedName>
        <fullName evidence="1">Uncharacterized protein</fullName>
    </submittedName>
</protein>
<comment type="caution">
    <text evidence="1">The sequence shown here is derived from an EMBL/GenBank/DDBJ whole genome shotgun (WGS) entry which is preliminary data.</text>
</comment>
<feature type="non-terminal residue" evidence="1">
    <location>
        <position position="97"/>
    </location>
</feature>
<proteinExistence type="predicted"/>
<keyword evidence="2" id="KW-1185">Reference proteome</keyword>
<dbReference type="AlphaFoldDB" id="A0A8J2HL05"/>
<accession>A0A8J2HL05</accession>
<dbReference type="Proteomes" id="UP000786811">
    <property type="component" value="Unassembled WGS sequence"/>
</dbReference>
<evidence type="ECO:0000313" key="2">
    <source>
        <dbReference type="Proteomes" id="UP000786811"/>
    </source>
</evidence>
<evidence type="ECO:0000313" key="1">
    <source>
        <dbReference type="EMBL" id="CAG5101265.1"/>
    </source>
</evidence>
<gene>
    <name evidence="1" type="ORF">HICCMSTLAB_LOCUS10338</name>
</gene>
<name>A0A8J2HL05_COTCN</name>
<organism evidence="1 2">
    <name type="scientific">Cotesia congregata</name>
    <name type="common">Parasitoid wasp</name>
    <name type="synonym">Apanteles congregatus</name>
    <dbReference type="NCBI Taxonomy" id="51543"/>
    <lineage>
        <taxon>Eukaryota</taxon>
        <taxon>Metazoa</taxon>
        <taxon>Ecdysozoa</taxon>
        <taxon>Arthropoda</taxon>
        <taxon>Hexapoda</taxon>
        <taxon>Insecta</taxon>
        <taxon>Pterygota</taxon>
        <taxon>Neoptera</taxon>
        <taxon>Endopterygota</taxon>
        <taxon>Hymenoptera</taxon>
        <taxon>Apocrita</taxon>
        <taxon>Ichneumonoidea</taxon>
        <taxon>Braconidae</taxon>
        <taxon>Microgastrinae</taxon>
        <taxon>Cotesia</taxon>
    </lineage>
</organism>
<reference evidence="1" key="1">
    <citation type="submission" date="2021-04" db="EMBL/GenBank/DDBJ databases">
        <authorList>
            <person name="Chebbi M.A.C M."/>
        </authorList>
    </citation>
    <scope>NUCLEOTIDE SEQUENCE</scope>
</reference>
<dbReference type="EMBL" id="CAJNRD030001122">
    <property type="protein sequence ID" value="CAG5101265.1"/>
    <property type="molecule type" value="Genomic_DNA"/>
</dbReference>